<proteinExistence type="predicted"/>
<reference evidence="2 4" key="2">
    <citation type="submission" date="2020-05" db="EMBL/GenBank/DDBJ databases">
        <authorList>
            <person name="Campoy J."/>
            <person name="Schneeberger K."/>
            <person name="Spophaly S."/>
        </authorList>
    </citation>
    <scope>NUCLEOTIDE SEQUENCE [LARGE SCALE GENOMIC DNA]</scope>
    <source>
        <strain evidence="2">PruArmRojPasFocal</strain>
    </source>
</reference>
<keyword evidence="5" id="KW-1185">Reference proteome</keyword>
<evidence type="ECO:0000313" key="3">
    <source>
        <dbReference type="EMBL" id="CAB4320905.1"/>
    </source>
</evidence>
<organism evidence="2 4">
    <name type="scientific">Prunus armeniaca</name>
    <name type="common">Apricot</name>
    <name type="synonym">Armeniaca vulgaris</name>
    <dbReference type="NCBI Taxonomy" id="36596"/>
    <lineage>
        <taxon>Eukaryota</taxon>
        <taxon>Viridiplantae</taxon>
        <taxon>Streptophyta</taxon>
        <taxon>Embryophyta</taxon>
        <taxon>Tracheophyta</taxon>
        <taxon>Spermatophyta</taxon>
        <taxon>Magnoliopsida</taxon>
        <taxon>eudicotyledons</taxon>
        <taxon>Gunneridae</taxon>
        <taxon>Pentapetalae</taxon>
        <taxon>rosids</taxon>
        <taxon>fabids</taxon>
        <taxon>Rosales</taxon>
        <taxon>Rosaceae</taxon>
        <taxon>Amygdaloideae</taxon>
        <taxon>Amygdaleae</taxon>
        <taxon>Prunus</taxon>
    </lineage>
</organism>
<evidence type="ECO:0000313" key="5">
    <source>
        <dbReference type="Proteomes" id="UP000507245"/>
    </source>
</evidence>
<feature type="compositionally biased region" description="Basic residues" evidence="1">
    <location>
        <begin position="81"/>
        <end position="91"/>
    </location>
</feature>
<evidence type="ECO:0000256" key="1">
    <source>
        <dbReference type="SAM" id="MobiDB-lite"/>
    </source>
</evidence>
<name>A0A6J5VS69_PRUAR</name>
<dbReference type="Proteomes" id="UP000507245">
    <property type="component" value="Unassembled WGS sequence"/>
</dbReference>
<dbReference type="EMBL" id="CAEKKB010000008">
    <property type="protein sequence ID" value="CAB4320905.1"/>
    <property type="molecule type" value="Genomic_DNA"/>
</dbReference>
<gene>
    <name evidence="2" type="ORF">CURHAP_LOCUS50668</name>
    <name evidence="3" type="ORF">ORAREDHAP_LOCUS49945</name>
</gene>
<feature type="compositionally biased region" description="Basic residues" evidence="1">
    <location>
        <begin position="44"/>
        <end position="55"/>
    </location>
</feature>
<evidence type="ECO:0000313" key="4">
    <source>
        <dbReference type="Proteomes" id="UP000507222"/>
    </source>
</evidence>
<evidence type="ECO:0000313" key="2">
    <source>
        <dbReference type="EMBL" id="CAB4290584.1"/>
    </source>
</evidence>
<accession>A0A6J5VS69</accession>
<sequence>MDRRKSLQMLMFASDSDDIWNANVTKAVIAHVTLLKACHDANRRSARKRRRRNRRPLAAVGPTGTRYDSCVISDAGTSFKAKNKNRKKKKSLSPQPNNPPATESLGILGIY</sequence>
<protein>
    <submittedName>
        <fullName evidence="2">Uncharacterized protein</fullName>
    </submittedName>
</protein>
<dbReference type="EMBL" id="CAEKDK010000008">
    <property type="protein sequence ID" value="CAB4290584.1"/>
    <property type="molecule type" value="Genomic_DNA"/>
</dbReference>
<reference evidence="5" key="1">
    <citation type="journal article" date="2020" name="Genome Biol.">
        <title>Gamete binning: chromosome-level and haplotype-resolved genome assembly enabled by high-throughput single-cell sequencing of gamete genomes.</title>
        <authorList>
            <person name="Campoy J.A."/>
            <person name="Sun H."/>
            <person name="Goel M."/>
            <person name="Jiao W.-B."/>
            <person name="Folz-Donahue K."/>
            <person name="Wang N."/>
            <person name="Rubio M."/>
            <person name="Liu C."/>
            <person name="Kukat C."/>
            <person name="Ruiz D."/>
            <person name="Huettel B."/>
            <person name="Schneeberger K."/>
        </authorList>
    </citation>
    <scope>NUCLEOTIDE SEQUENCE [LARGE SCALE GENOMIC DNA]</scope>
    <source>
        <strain evidence="5">cv. Rojo Pasion</strain>
    </source>
</reference>
<feature type="region of interest" description="Disordered" evidence="1">
    <location>
        <begin position="40"/>
        <end position="111"/>
    </location>
</feature>
<dbReference type="AlphaFoldDB" id="A0A6J5VS69"/>
<dbReference type="Proteomes" id="UP000507222">
    <property type="component" value="Unassembled WGS sequence"/>
</dbReference>